<evidence type="ECO:0000256" key="4">
    <source>
        <dbReference type="ARBA" id="ARBA00023002"/>
    </source>
</evidence>
<dbReference type="GO" id="GO:0006879">
    <property type="term" value="P:intracellular iron ion homeostasis"/>
    <property type="evidence" value="ECO:0007669"/>
    <property type="project" value="UniProtKB-KW"/>
</dbReference>
<evidence type="ECO:0000256" key="9">
    <source>
        <dbReference type="RuleBase" id="RU361145"/>
    </source>
</evidence>
<proteinExistence type="inferred from homology"/>
<dbReference type="PANTHER" id="PTHR11431:SF54">
    <property type="entry name" value="FERRITIN"/>
    <property type="match status" value="1"/>
</dbReference>
<name>A0AA40I798_CNENI</name>
<comment type="function">
    <text evidence="9">Stores iron in a soluble, non-toxic, readily available form. Important for iron homeostasis. Iron is taken up in the ferrous form and deposited as ferric hydroxides after oxidation.</text>
</comment>
<dbReference type="Gene3D" id="1.20.1260.10">
    <property type="match status" value="1"/>
</dbReference>
<gene>
    <name evidence="11" type="ORF">QTO34_014389</name>
</gene>
<keyword evidence="5 8" id="KW-0408">Iron</keyword>
<dbReference type="SUPFAM" id="SSF47240">
    <property type="entry name" value="Ferritin-like"/>
    <property type="match status" value="1"/>
</dbReference>
<keyword evidence="12" id="KW-1185">Reference proteome</keyword>
<dbReference type="AlphaFoldDB" id="A0AA40I798"/>
<comment type="function">
    <text evidence="6">Stores iron in a soluble, non-toxic, readily available form. Important for iron homeostasis. Has ferroxidase activity. Iron is taken up in the ferrous form and deposited as ferric hydroxides after oxidation.</text>
</comment>
<dbReference type="GO" id="GO:0006826">
    <property type="term" value="P:iron ion transport"/>
    <property type="evidence" value="ECO:0007669"/>
    <property type="project" value="InterPro"/>
</dbReference>
<dbReference type="PANTHER" id="PTHR11431">
    <property type="entry name" value="FERRITIN"/>
    <property type="match status" value="1"/>
</dbReference>
<dbReference type="Proteomes" id="UP001177744">
    <property type="component" value="Unassembled WGS sequence"/>
</dbReference>
<evidence type="ECO:0000259" key="10">
    <source>
        <dbReference type="PROSITE" id="PS50905"/>
    </source>
</evidence>
<evidence type="ECO:0000256" key="1">
    <source>
        <dbReference type="ARBA" id="ARBA00007513"/>
    </source>
</evidence>
<evidence type="ECO:0000256" key="7">
    <source>
        <dbReference type="ARBA" id="ARBA00047990"/>
    </source>
</evidence>
<evidence type="ECO:0000256" key="6">
    <source>
        <dbReference type="ARBA" id="ARBA00025111"/>
    </source>
</evidence>
<dbReference type="EMBL" id="JAULJE010000004">
    <property type="protein sequence ID" value="KAK1343835.1"/>
    <property type="molecule type" value="Genomic_DNA"/>
</dbReference>
<evidence type="ECO:0000256" key="8">
    <source>
        <dbReference type="PIRSR" id="PIRSR601519-1"/>
    </source>
</evidence>
<dbReference type="GO" id="GO:0008198">
    <property type="term" value="F:ferrous iron binding"/>
    <property type="evidence" value="ECO:0007669"/>
    <property type="project" value="TreeGrafter"/>
</dbReference>
<dbReference type="PROSITE" id="PS50905">
    <property type="entry name" value="FERRITIN_LIKE"/>
    <property type="match status" value="1"/>
</dbReference>
<keyword evidence="3 8" id="KW-0479">Metal-binding</keyword>
<dbReference type="InterPro" id="IPR001519">
    <property type="entry name" value="Ferritin"/>
</dbReference>
<feature type="domain" description="Ferritin-like diiron" evidence="10">
    <location>
        <begin position="5"/>
        <end position="152"/>
    </location>
</feature>
<feature type="binding site" evidence="8">
    <location>
        <position position="134"/>
    </location>
    <ligand>
        <name>Fe cation</name>
        <dbReference type="ChEBI" id="CHEBI:24875"/>
        <label>1</label>
    </ligand>
</feature>
<dbReference type="GO" id="GO:0004322">
    <property type="term" value="F:ferroxidase activity"/>
    <property type="evidence" value="ECO:0007669"/>
    <property type="project" value="UniProtKB-EC"/>
</dbReference>
<dbReference type="Pfam" id="PF00210">
    <property type="entry name" value="Ferritin"/>
    <property type="match status" value="1"/>
</dbReference>
<comment type="catalytic activity">
    <reaction evidence="7">
        <text>4 Fe(2+) + O2 + 4 H(+) = 4 Fe(3+) + 2 H2O</text>
        <dbReference type="Rhea" id="RHEA:11148"/>
        <dbReference type="ChEBI" id="CHEBI:15377"/>
        <dbReference type="ChEBI" id="CHEBI:15378"/>
        <dbReference type="ChEBI" id="CHEBI:15379"/>
        <dbReference type="ChEBI" id="CHEBI:29033"/>
        <dbReference type="ChEBI" id="CHEBI:29034"/>
        <dbReference type="EC" id="1.16.3.1"/>
    </reaction>
</comment>
<feature type="non-terminal residue" evidence="11">
    <location>
        <position position="169"/>
    </location>
</feature>
<dbReference type="InterPro" id="IPR012347">
    <property type="entry name" value="Ferritin-like"/>
</dbReference>
<evidence type="ECO:0000313" key="11">
    <source>
        <dbReference type="EMBL" id="KAK1343835.1"/>
    </source>
</evidence>
<organism evidence="11 12">
    <name type="scientific">Cnephaeus nilssonii</name>
    <name type="common">Northern bat</name>
    <name type="synonym">Eptesicus nilssonii</name>
    <dbReference type="NCBI Taxonomy" id="3371016"/>
    <lineage>
        <taxon>Eukaryota</taxon>
        <taxon>Metazoa</taxon>
        <taxon>Chordata</taxon>
        <taxon>Craniata</taxon>
        <taxon>Vertebrata</taxon>
        <taxon>Euteleostomi</taxon>
        <taxon>Mammalia</taxon>
        <taxon>Eutheria</taxon>
        <taxon>Laurasiatheria</taxon>
        <taxon>Chiroptera</taxon>
        <taxon>Yangochiroptera</taxon>
        <taxon>Vespertilionidae</taxon>
        <taxon>Cnephaeus</taxon>
    </lineage>
</organism>
<reference evidence="11" key="1">
    <citation type="submission" date="2023-06" db="EMBL/GenBank/DDBJ databases">
        <title>Reference genome for the Northern bat (Eptesicus nilssonii), a most northern bat species.</title>
        <authorList>
            <person name="Laine V.N."/>
            <person name="Pulliainen A.T."/>
            <person name="Lilley T.M."/>
        </authorList>
    </citation>
    <scope>NUCLEOTIDE SEQUENCE</scope>
    <source>
        <strain evidence="11">BLF_Eptnil</strain>
        <tissue evidence="11">Kidney</tissue>
    </source>
</reference>
<dbReference type="GO" id="GO:0008199">
    <property type="term" value="F:ferric iron binding"/>
    <property type="evidence" value="ECO:0007669"/>
    <property type="project" value="InterPro"/>
</dbReference>
<evidence type="ECO:0000256" key="3">
    <source>
        <dbReference type="ARBA" id="ARBA00022723"/>
    </source>
</evidence>
<dbReference type="InterPro" id="IPR009040">
    <property type="entry name" value="Ferritin-like_diiron"/>
</dbReference>
<evidence type="ECO:0000313" key="12">
    <source>
        <dbReference type="Proteomes" id="UP001177744"/>
    </source>
</evidence>
<evidence type="ECO:0000256" key="2">
    <source>
        <dbReference type="ARBA" id="ARBA00022434"/>
    </source>
</evidence>
<dbReference type="GO" id="GO:0005737">
    <property type="term" value="C:cytoplasm"/>
    <property type="evidence" value="ECO:0007669"/>
    <property type="project" value="TreeGrafter"/>
</dbReference>
<protein>
    <recommendedName>
        <fullName evidence="9">Ferritin</fullName>
    </recommendedName>
</protein>
<keyword evidence="2 9" id="KW-0409">Iron storage</keyword>
<sequence>MAAKQLLSDECSIAVNHLASYELHVSDAYLSMACNSTEDSVEPFLADFFEDQADMKRENGKQFLKYLQECGSKICLPVIKRPEIDNWQTGIKALEYGLELENQLTKLLVDLKTTASSKKEYGVLNFFGKFLDEQNKNTNYLQFRIECYKELENMNQEEKDLLKKPGEVL</sequence>
<feature type="binding site" evidence="8">
    <location>
        <position position="101"/>
    </location>
    <ligand>
        <name>Fe cation</name>
        <dbReference type="ChEBI" id="CHEBI:24875"/>
        <label>1</label>
    </ligand>
</feature>
<evidence type="ECO:0000256" key="5">
    <source>
        <dbReference type="ARBA" id="ARBA00023004"/>
    </source>
</evidence>
<keyword evidence="4" id="KW-0560">Oxidoreductase</keyword>
<dbReference type="InterPro" id="IPR008331">
    <property type="entry name" value="Ferritin_DPS_dom"/>
</dbReference>
<comment type="caution">
    <text evidence="11">The sequence shown here is derived from an EMBL/GenBank/DDBJ whole genome shotgun (WGS) entry which is preliminary data.</text>
</comment>
<comment type="similarity">
    <text evidence="1 9">Belongs to the ferritin family.</text>
</comment>
<dbReference type="InterPro" id="IPR009078">
    <property type="entry name" value="Ferritin-like_SF"/>
</dbReference>
<feature type="binding site" evidence="8">
    <location>
        <position position="22"/>
    </location>
    <ligand>
        <name>Fe cation</name>
        <dbReference type="ChEBI" id="CHEBI:24875"/>
        <label>1</label>
    </ligand>
</feature>
<accession>A0AA40I798</accession>